<evidence type="ECO:0000313" key="2">
    <source>
        <dbReference type="EMBL" id="GBP44537.1"/>
    </source>
</evidence>
<evidence type="ECO:0008006" key="4">
    <source>
        <dbReference type="Google" id="ProtNLM"/>
    </source>
</evidence>
<proteinExistence type="predicted"/>
<feature type="region of interest" description="Disordered" evidence="1">
    <location>
        <begin position="1"/>
        <end position="42"/>
    </location>
</feature>
<organism evidence="2 3">
    <name type="scientific">Eumeta variegata</name>
    <name type="common">Bagworm moth</name>
    <name type="synonym">Eumeta japonica</name>
    <dbReference type="NCBI Taxonomy" id="151549"/>
    <lineage>
        <taxon>Eukaryota</taxon>
        <taxon>Metazoa</taxon>
        <taxon>Ecdysozoa</taxon>
        <taxon>Arthropoda</taxon>
        <taxon>Hexapoda</taxon>
        <taxon>Insecta</taxon>
        <taxon>Pterygota</taxon>
        <taxon>Neoptera</taxon>
        <taxon>Endopterygota</taxon>
        <taxon>Lepidoptera</taxon>
        <taxon>Glossata</taxon>
        <taxon>Ditrysia</taxon>
        <taxon>Tineoidea</taxon>
        <taxon>Psychidae</taxon>
        <taxon>Oiketicinae</taxon>
        <taxon>Eumeta</taxon>
    </lineage>
</organism>
<dbReference type="Proteomes" id="UP000299102">
    <property type="component" value="Unassembled WGS sequence"/>
</dbReference>
<sequence length="98" mass="10726">MTRRGAGVQAVSQGGSGDGMAKAKFSNYDSKDEPRSGRSATENVDVILVKVEQDRHSGSYDIAKELRIDHKTVMTHLQKLDIQIRSILGSHTSSLKEV</sequence>
<reference evidence="2 3" key="1">
    <citation type="journal article" date="2019" name="Commun. Biol.">
        <title>The bagworm genome reveals a unique fibroin gene that provides high tensile strength.</title>
        <authorList>
            <person name="Kono N."/>
            <person name="Nakamura H."/>
            <person name="Ohtoshi R."/>
            <person name="Tomita M."/>
            <person name="Numata K."/>
            <person name="Arakawa K."/>
        </authorList>
    </citation>
    <scope>NUCLEOTIDE SEQUENCE [LARGE SCALE GENOMIC DNA]</scope>
</reference>
<gene>
    <name evidence="2" type="ORF">EVAR_86760_1</name>
</gene>
<keyword evidence="3" id="KW-1185">Reference proteome</keyword>
<accession>A0A4C1W346</accession>
<dbReference type="EMBL" id="BGZK01000454">
    <property type="protein sequence ID" value="GBP44537.1"/>
    <property type="molecule type" value="Genomic_DNA"/>
</dbReference>
<evidence type="ECO:0000256" key="1">
    <source>
        <dbReference type="SAM" id="MobiDB-lite"/>
    </source>
</evidence>
<name>A0A4C1W346_EUMVA</name>
<protein>
    <recommendedName>
        <fullName evidence="4">Histone-lysine N-methyltransferase SETMAR</fullName>
    </recommendedName>
</protein>
<dbReference type="AlphaFoldDB" id="A0A4C1W346"/>
<evidence type="ECO:0000313" key="3">
    <source>
        <dbReference type="Proteomes" id="UP000299102"/>
    </source>
</evidence>
<dbReference type="OrthoDB" id="616263at2759"/>
<comment type="caution">
    <text evidence="2">The sequence shown here is derived from an EMBL/GenBank/DDBJ whole genome shotgun (WGS) entry which is preliminary data.</text>
</comment>